<gene>
    <name evidence="1" type="ORF">A7L45_21575</name>
</gene>
<keyword evidence="2" id="KW-1185">Reference proteome</keyword>
<dbReference type="GeneID" id="83590628"/>
<dbReference type="AlphaFoldDB" id="A0A1J0GND5"/>
<accession>A0A1J0GND5</accession>
<dbReference type="OrthoDB" id="162319at2"/>
<evidence type="ECO:0000313" key="1">
    <source>
        <dbReference type="EMBL" id="APC42446.1"/>
    </source>
</evidence>
<dbReference type="RefSeq" id="WP_071614733.1">
    <property type="nucleotide sequence ID" value="NZ_CP015756.1"/>
</dbReference>
<evidence type="ECO:0000313" key="2">
    <source>
        <dbReference type="Proteomes" id="UP000182569"/>
    </source>
</evidence>
<reference evidence="2" key="1">
    <citation type="journal article" date="2016" name="Front. Microbiol.">
        <title>Complete Genome Sequence of Clostridium estertheticum DSM 8809, a Microbe Identified in Spoiled Vacuum Packed Beef.</title>
        <authorList>
            <person name="Yu Z."/>
            <person name="Gunn L."/>
            <person name="Brennan E."/>
            <person name="Reid R."/>
            <person name="Wall P.G."/>
            <person name="Gaora O.P."/>
            <person name="Hurley D."/>
            <person name="Bolton D."/>
            <person name="Fanning S."/>
        </authorList>
    </citation>
    <scope>NUCLEOTIDE SEQUENCE [LARGE SCALE GENOMIC DNA]</scope>
    <source>
        <strain evidence="2">DSM 8809</strain>
    </source>
</reference>
<organism evidence="1 2">
    <name type="scientific">Clostridium estertheticum subsp. estertheticum</name>
    <dbReference type="NCBI Taxonomy" id="1552"/>
    <lineage>
        <taxon>Bacteria</taxon>
        <taxon>Bacillati</taxon>
        <taxon>Bacillota</taxon>
        <taxon>Clostridia</taxon>
        <taxon>Eubacteriales</taxon>
        <taxon>Clostridiaceae</taxon>
        <taxon>Clostridium</taxon>
    </lineage>
</organism>
<dbReference type="EMBL" id="CP015756">
    <property type="protein sequence ID" value="APC42446.1"/>
    <property type="molecule type" value="Genomic_DNA"/>
</dbReference>
<protein>
    <submittedName>
        <fullName evidence="1">Uncharacterized protein</fullName>
    </submittedName>
</protein>
<sequence length="90" mass="10135">METKDLLVKINYSREGNDSLAITYASSTDKINRSSKYLICGGMYNRNGGTIMFKAKNIEEAAEIANNNLVVNASSNKYQYLKKDYIINNI</sequence>
<name>A0A1J0GND5_9CLOT</name>
<dbReference type="STRING" id="1552.A7L45_21575"/>
<proteinExistence type="predicted"/>
<dbReference type="Proteomes" id="UP000182569">
    <property type="component" value="Chromosome"/>
</dbReference>
<dbReference type="KEGG" id="ceu:A7L45_21575"/>